<evidence type="ECO:0000313" key="7">
    <source>
        <dbReference type="Proteomes" id="UP001314205"/>
    </source>
</evidence>
<dbReference type="FunFam" id="3.30.1520.10:FF:000008">
    <property type="entry name" value="Sorting nexin-17 isoform1"/>
    <property type="match status" value="1"/>
</dbReference>
<dbReference type="InterPro" id="IPR048763">
    <property type="entry name" value="SNX17-31_FERM_F1"/>
</dbReference>
<dbReference type="InterPro" id="IPR040842">
    <property type="entry name" value="SNX17/31_FERM"/>
</dbReference>
<evidence type="ECO:0000256" key="2">
    <source>
        <dbReference type="ARBA" id="ARBA00022448"/>
    </source>
</evidence>
<evidence type="ECO:0000256" key="3">
    <source>
        <dbReference type="ARBA" id="ARBA00022927"/>
    </source>
</evidence>
<dbReference type="FunFam" id="1.20.80.60:FF:000001">
    <property type="entry name" value="Sorting nexin-17 isoform1"/>
    <property type="match status" value="1"/>
</dbReference>
<dbReference type="Pfam" id="PF18116">
    <property type="entry name" value="SNX17_FERM_C"/>
    <property type="match status" value="1"/>
</dbReference>
<dbReference type="Gene3D" id="3.30.1520.10">
    <property type="entry name" value="Phox-like domain"/>
    <property type="match status" value="1"/>
</dbReference>
<dbReference type="GO" id="GO:0035091">
    <property type="term" value="F:phosphatidylinositol binding"/>
    <property type="evidence" value="ECO:0007669"/>
    <property type="project" value="InterPro"/>
</dbReference>
<dbReference type="InterPro" id="IPR001683">
    <property type="entry name" value="PX_dom"/>
</dbReference>
<organism evidence="6 7">
    <name type="scientific">Parnassius mnemosyne</name>
    <name type="common">clouded apollo</name>
    <dbReference type="NCBI Taxonomy" id="213953"/>
    <lineage>
        <taxon>Eukaryota</taxon>
        <taxon>Metazoa</taxon>
        <taxon>Ecdysozoa</taxon>
        <taxon>Arthropoda</taxon>
        <taxon>Hexapoda</taxon>
        <taxon>Insecta</taxon>
        <taxon>Pterygota</taxon>
        <taxon>Neoptera</taxon>
        <taxon>Endopterygota</taxon>
        <taxon>Lepidoptera</taxon>
        <taxon>Glossata</taxon>
        <taxon>Ditrysia</taxon>
        <taxon>Papilionoidea</taxon>
        <taxon>Papilionidae</taxon>
        <taxon>Parnassiinae</taxon>
        <taxon>Parnassini</taxon>
        <taxon>Parnassius</taxon>
        <taxon>Driopa</taxon>
    </lineage>
</organism>
<dbReference type="PANTHER" id="PTHR12431">
    <property type="entry name" value="SORTING NEXIN 17 AND 27"/>
    <property type="match status" value="1"/>
</dbReference>
<dbReference type="Pfam" id="PF21271">
    <property type="entry name" value="SNX17-31_F2_FERM"/>
    <property type="match status" value="1"/>
</dbReference>
<dbReference type="SUPFAM" id="SSF64268">
    <property type="entry name" value="PX domain"/>
    <property type="match status" value="1"/>
</dbReference>
<protein>
    <recommendedName>
        <fullName evidence="5">PX domain-containing protein</fullName>
    </recommendedName>
</protein>
<dbReference type="SMART" id="SM00312">
    <property type="entry name" value="PX"/>
    <property type="match status" value="1"/>
</dbReference>
<gene>
    <name evidence="6" type="ORF">PARMNEM_LOCUS20782</name>
</gene>
<keyword evidence="3" id="KW-0653">Protein transport</keyword>
<dbReference type="GO" id="GO:0006886">
    <property type="term" value="P:intracellular protein transport"/>
    <property type="evidence" value="ECO:0007669"/>
    <property type="project" value="TreeGrafter"/>
</dbReference>
<dbReference type="InterPro" id="IPR037836">
    <property type="entry name" value="SNX17_FERM-like_dom"/>
</dbReference>
<dbReference type="Gene3D" id="1.20.80.60">
    <property type="match status" value="1"/>
</dbReference>
<dbReference type="CDD" id="cd13337">
    <property type="entry name" value="FERM-like_C_SNX17"/>
    <property type="match status" value="1"/>
</dbReference>
<evidence type="ECO:0000313" key="6">
    <source>
        <dbReference type="EMBL" id="CAK1602255.1"/>
    </source>
</evidence>
<dbReference type="Pfam" id="PF00787">
    <property type="entry name" value="PX"/>
    <property type="match status" value="1"/>
</dbReference>
<feature type="domain" description="PX" evidence="5">
    <location>
        <begin position="1"/>
        <end position="107"/>
    </location>
</feature>
<comment type="similarity">
    <text evidence="1">Belongs to the sorting nexin family.</text>
</comment>
<dbReference type="Gene3D" id="2.30.29.30">
    <property type="entry name" value="Pleckstrin-homology domain (PH domain)/Phosphotyrosine-binding domain (PTB)"/>
    <property type="match status" value="1"/>
</dbReference>
<dbReference type="Pfam" id="PF21273">
    <property type="entry name" value="SNX17-27-31_F1_FERM"/>
    <property type="match status" value="1"/>
</dbReference>
<keyword evidence="2" id="KW-0813">Transport</keyword>
<dbReference type="PROSITE" id="PS50195">
    <property type="entry name" value="PX"/>
    <property type="match status" value="1"/>
</dbReference>
<dbReference type="InterPro" id="IPR036871">
    <property type="entry name" value="PX_dom_sf"/>
</dbReference>
<accession>A0AAV1M3J0</accession>
<evidence type="ECO:0000256" key="4">
    <source>
        <dbReference type="SAM" id="MobiDB-lite"/>
    </source>
</evidence>
<evidence type="ECO:0000256" key="1">
    <source>
        <dbReference type="ARBA" id="ARBA00010883"/>
    </source>
</evidence>
<dbReference type="GO" id="GO:0005769">
    <property type="term" value="C:early endosome"/>
    <property type="evidence" value="ECO:0007669"/>
    <property type="project" value="TreeGrafter"/>
</dbReference>
<dbReference type="AlphaFoldDB" id="A0AAV1M3J0"/>
<reference evidence="6 7" key="1">
    <citation type="submission" date="2023-11" db="EMBL/GenBank/DDBJ databases">
        <authorList>
            <person name="Hedman E."/>
            <person name="Englund M."/>
            <person name="Stromberg M."/>
            <person name="Nyberg Akerstrom W."/>
            <person name="Nylinder S."/>
            <person name="Jareborg N."/>
            <person name="Kallberg Y."/>
            <person name="Kronander E."/>
        </authorList>
    </citation>
    <scope>NUCLEOTIDE SEQUENCE [LARGE SCALE GENOMIC DNA]</scope>
</reference>
<dbReference type="CDD" id="cd06885">
    <property type="entry name" value="PX_SNX17_31"/>
    <property type="match status" value="1"/>
</dbReference>
<evidence type="ECO:0000259" key="5">
    <source>
        <dbReference type="PROSITE" id="PS50195"/>
    </source>
</evidence>
<comment type="caution">
    <text evidence="6">The sequence shown here is derived from an EMBL/GenBank/DDBJ whole genome shotgun (WGS) entry which is preliminary data.</text>
</comment>
<keyword evidence="7" id="KW-1185">Reference proteome</keyword>
<dbReference type="FunFam" id="2.30.29.30:FF:000145">
    <property type="entry name" value="Sorting nexin-17 isoform1"/>
    <property type="match status" value="1"/>
</dbReference>
<dbReference type="PANTHER" id="PTHR12431:SF14">
    <property type="entry name" value="LD15323P"/>
    <property type="match status" value="1"/>
</dbReference>
<dbReference type="Gene3D" id="3.10.20.90">
    <property type="entry name" value="Phosphatidylinositol 3-kinase Catalytic Subunit, Chain A, domain 1"/>
    <property type="match status" value="1"/>
</dbReference>
<name>A0AAV1M3J0_9NEOP</name>
<feature type="region of interest" description="Disordered" evidence="4">
    <location>
        <begin position="416"/>
        <end position="438"/>
    </location>
</feature>
<dbReference type="InterPro" id="IPR048767">
    <property type="entry name" value="SNX17-31_FERM_F2"/>
</dbReference>
<sequence length="479" mass="54798">MHFSIPDVQQFRDDNGITYTAFNIYIDGFFHCAARYKQLLSLHEQLQSQNPYLKLPQFPPKKLFLTSSQIEERRILLEKYIQLVGQNPVLAYSDILITFLFSAQQETHCVRVHEVDIEISLMNGYRIPLSVSSTDSSGTVLDIACNYINLPKEYVKFFSLYLFNWSCAKDGQPCLKKLEEYESPYISQKYVRPDDKIVIRKSYWDPRYDIDVMCDRVALDLLYLQTIEDIDLGWIHINSQIKDLLNTHESRKEKKEYIELARSSRHYGRVPAGEAVTDTRHVTDGATSGPCRVRVSLASKELTLTSVGQPSREQRYKVTRMRCWRITTLHTTDRHQTNGHGSLLEESNKHFELSFEYLISKDNLEWITLQTEHAIFISVCLQSIVDELMRQKSGNGPASPRCKRGGLTYLRRDGSSQLITSSSSSDTLSSVNGDSITSGSSREIFSVQKLTQKFASVAFKSGKDCVENNAFEAIGDEEL</sequence>
<dbReference type="GO" id="GO:0032456">
    <property type="term" value="P:endocytic recycling"/>
    <property type="evidence" value="ECO:0007669"/>
    <property type="project" value="TreeGrafter"/>
</dbReference>
<proteinExistence type="inferred from homology"/>
<dbReference type="InterPro" id="IPR011993">
    <property type="entry name" value="PH-like_dom_sf"/>
</dbReference>
<dbReference type="Proteomes" id="UP001314205">
    <property type="component" value="Unassembled WGS sequence"/>
</dbReference>
<dbReference type="EMBL" id="CAVLGL010000137">
    <property type="protein sequence ID" value="CAK1602255.1"/>
    <property type="molecule type" value="Genomic_DNA"/>
</dbReference>
<feature type="compositionally biased region" description="Low complexity" evidence="4">
    <location>
        <begin position="416"/>
        <end position="435"/>
    </location>
</feature>